<dbReference type="Proteomes" id="UP000267029">
    <property type="component" value="Unassembled WGS sequence"/>
</dbReference>
<protein>
    <submittedName>
        <fullName evidence="3">MAM domain-containing protein</fullName>
    </submittedName>
</protein>
<evidence type="ECO:0000313" key="1">
    <source>
        <dbReference type="EMBL" id="VDD79420.1"/>
    </source>
</evidence>
<reference evidence="3" key="2">
    <citation type="submission" date="2019-11" db="UniProtKB">
        <authorList>
            <consortium name="WormBaseParasite"/>
        </authorList>
    </citation>
    <scope>IDENTIFICATION</scope>
</reference>
<dbReference type="EMBL" id="UXSR01005194">
    <property type="protein sequence ID" value="VDD79420.1"/>
    <property type="molecule type" value="Genomic_DNA"/>
</dbReference>
<sequence length="248" mass="27181">MVHFDAVRAPLRSRAKWRAVRVWKTDDNDLLQQVMISTSAASSQHTLYNCGGGGSGQSGFDSCPSNGLSCLPFLATPVRCKSKSSVGSTSSFHFVGSSSSATVKQRRCHSLDRLDYETTSQFHNNGKFLNDDYSAFYLSDEDDLNIDLGPTKDSGEDDYLSFLAYDTLKRPIKLLHNTGGILPDLEFPDSDISSWAPGEADNVSLMNGHQDKTTCNASTQTWFTGVITSAEFYHGPTCTHEQLQVVGE</sequence>
<name>A0A0R3UEI7_MESCO</name>
<reference evidence="1 2" key="1">
    <citation type="submission" date="2018-10" db="EMBL/GenBank/DDBJ databases">
        <authorList>
            <consortium name="Pathogen Informatics"/>
        </authorList>
    </citation>
    <scope>NUCLEOTIDE SEQUENCE [LARGE SCALE GENOMIC DNA]</scope>
</reference>
<evidence type="ECO:0000313" key="2">
    <source>
        <dbReference type="Proteomes" id="UP000267029"/>
    </source>
</evidence>
<dbReference type="AlphaFoldDB" id="A0A0R3UEI7"/>
<dbReference type="OrthoDB" id="26838at2759"/>
<organism evidence="3">
    <name type="scientific">Mesocestoides corti</name>
    <name type="common">Flatworm</name>
    <dbReference type="NCBI Taxonomy" id="53468"/>
    <lineage>
        <taxon>Eukaryota</taxon>
        <taxon>Metazoa</taxon>
        <taxon>Spiralia</taxon>
        <taxon>Lophotrochozoa</taxon>
        <taxon>Platyhelminthes</taxon>
        <taxon>Cestoda</taxon>
        <taxon>Eucestoda</taxon>
        <taxon>Cyclophyllidea</taxon>
        <taxon>Mesocestoididae</taxon>
        <taxon>Mesocestoides</taxon>
    </lineage>
</organism>
<proteinExistence type="predicted"/>
<gene>
    <name evidence="1" type="ORF">MCOS_LOCUS5423</name>
</gene>
<dbReference type="WBParaSite" id="MCU_000425-RA">
    <property type="protein sequence ID" value="MCU_000425-RA"/>
    <property type="gene ID" value="MCU_000425"/>
</dbReference>
<evidence type="ECO:0000313" key="3">
    <source>
        <dbReference type="WBParaSite" id="MCU_000425-RA"/>
    </source>
</evidence>
<keyword evidence="2" id="KW-1185">Reference proteome</keyword>
<accession>A0A0R3UEI7</accession>